<dbReference type="SUPFAM" id="SSF57625">
    <property type="entry name" value="Invertebrate chitin-binding proteins"/>
    <property type="match status" value="1"/>
</dbReference>
<keyword evidence="10" id="KW-1185">Reference proteome</keyword>
<dbReference type="GO" id="GO:0005576">
    <property type="term" value="C:extracellular region"/>
    <property type="evidence" value="ECO:0007669"/>
    <property type="project" value="InterPro"/>
</dbReference>
<feature type="coiled-coil region" evidence="3">
    <location>
        <begin position="411"/>
        <end position="459"/>
    </location>
</feature>
<feature type="chain" id="PRO_5043841824" evidence="5">
    <location>
        <begin position="27"/>
        <end position="991"/>
    </location>
</feature>
<evidence type="ECO:0000313" key="9">
    <source>
        <dbReference type="EMBL" id="CAL1263940.1"/>
    </source>
</evidence>
<reference evidence="9 10" key="1">
    <citation type="submission" date="2024-04" db="EMBL/GenBank/DDBJ databases">
        <authorList>
            <person name="Rising A."/>
            <person name="Reimegard J."/>
            <person name="Sonavane S."/>
            <person name="Akerstrom W."/>
            <person name="Nylinder S."/>
            <person name="Hedman E."/>
            <person name="Kallberg Y."/>
        </authorList>
    </citation>
    <scope>NUCLEOTIDE SEQUENCE [LARGE SCALE GENOMIC DNA]</scope>
</reference>
<proteinExistence type="predicted"/>
<dbReference type="CDD" id="cd00033">
    <property type="entry name" value="CCP"/>
    <property type="match status" value="1"/>
</dbReference>
<feature type="coiled-coil region" evidence="3">
    <location>
        <begin position="137"/>
        <end position="174"/>
    </location>
</feature>
<accession>A0AAV1YYM1</accession>
<dbReference type="Proteomes" id="UP001497382">
    <property type="component" value="Unassembled WGS sequence"/>
</dbReference>
<keyword evidence="5" id="KW-0732">Signal</keyword>
<dbReference type="InterPro" id="IPR007110">
    <property type="entry name" value="Ig-like_dom"/>
</dbReference>
<dbReference type="PROSITE" id="PS50923">
    <property type="entry name" value="SUSHI"/>
    <property type="match status" value="1"/>
</dbReference>
<dbReference type="Pfam" id="PF01607">
    <property type="entry name" value="CBM_14"/>
    <property type="match status" value="1"/>
</dbReference>
<dbReference type="PROSITE" id="PS50835">
    <property type="entry name" value="IG_LIKE"/>
    <property type="match status" value="1"/>
</dbReference>
<dbReference type="EMBL" id="CAXIEN010000011">
    <property type="protein sequence ID" value="CAL1263940.1"/>
    <property type="molecule type" value="Genomic_DNA"/>
</dbReference>
<sequence>MTTSTQKMNFIRLFIGVISLTANVESTYHVQRETCDCVCKDSFMDATYAHKPLCHVVSRFEKELLTVKQEIERRTAFIHDIAELKEIMEEQEDLIKTLQEQVEKLSSTSIVSEALPTPAALVMNDYMQGDSSRETRMKEEKELVNNVSNLIAKVEEVENLTSKVQEELKSERRVRRHLEEDLNETRFSIKMLDDKLLNVTLPMDSRVTHVEEIMLSTLENMNKTLFEDHLKKLYYKVDGVVYKNETKKLDERLDQVETELMDANSINTTLKFTEELNNLTDILSIMNQTIMRKLAEEESRLGSLENKTTKLEELEALQVQMTNLLNKTSKLDEFEEFQDQMTNLLNKTTKFDEFESLQDQMTILLNVTELMQARALDLWMDIQNIRNTTIQMEKEFFEQSSMTNKTVAYVQQEMSGKLKSLSEDLSSLKAEVVADQMSLANIQAEVKILSADVAVSEDKVVDLAAASEKMTKEISTKIENLTDVWDNSLSILAAQIEQWKNSKDADESSNSFKHITQSKNTDEWTGSDGDDDDNDEVNLGRLRGKGPDEQVRCDLPSINDEHLLMTLVEDNHGVQTLVFACRPIGRYVLEKGPVPLECKDGFWHGSFPTCARLKDEDEIIALSKELKQSPNPCFKKNGDVPDVTDCSYFFKCTNGVSFGRMSCPPRLRFDVQKRRCEWPNSAKCASSLDIEAEKLEGLIPTILIEPDNVDKPFGLMGTNDSGHLIVYPNTNFKLHCLFPENQLGPPTWVAEQFSSGFEYAASSRNSKHRSTVEFDAISSRYNGIYTCKTPNNERHSITIVVEAVKCPAFQVDSEREKALIYNGHPDGGERILTTTAQFLCEGGSSITAMCLPNGTWSRPVPTVEECPPKRFRYTNLGPQRRTQYNPKHTSSYQRYKTYENRTHFEIQVSKPGRQYKRTYSSTTRTRSRAHGAKIWGCEVFIKQSEDDPEVKYDNHKREIRFSCPGNRRLVGGAVATCINNSWTLSPFPKCK</sequence>
<keyword evidence="1" id="KW-1015">Disulfide bond</keyword>
<evidence type="ECO:0000256" key="2">
    <source>
        <dbReference type="PROSITE-ProRule" id="PRU00302"/>
    </source>
</evidence>
<comment type="caution">
    <text evidence="9">The sequence shown here is derived from an EMBL/GenBank/DDBJ whole genome shotgun (WGS) entry which is preliminary data.</text>
</comment>
<evidence type="ECO:0000259" key="7">
    <source>
        <dbReference type="PROSITE" id="PS50923"/>
    </source>
</evidence>
<comment type="caution">
    <text evidence="2">Lacks conserved residue(s) required for the propagation of feature annotation.</text>
</comment>
<dbReference type="InterPro" id="IPR013783">
    <property type="entry name" value="Ig-like_fold"/>
</dbReference>
<keyword evidence="2" id="KW-0768">Sushi</keyword>
<feature type="coiled-coil region" evidence="3">
    <location>
        <begin position="81"/>
        <end position="108"/>
    </location>
</feature>
<evidence type="ECO:0000259" key="8">
    <source>
        <dbReference type="PROSITE" id="PS50940"/>
    </source>
</evidence>
<dbReference type="SMART" id="SM00032">
    <property type="entry name" value="CCP"/>
    <property type="match status" value="3"/>
</dbReference>
<dbReference type="SMART" id="SM00494">
    <property type="entry name" value="ChtBD2"/>
    <property type="match status" value="1"/>
</dbReference>
<dbReference type="PROSITE" id="PS50940">
    <property type="entry name" value="CHIT_BIND_II"/>
    <property type="match status" value="1"/>
</dbReference>
<evidence type="ECO:0000259" key="6">
    <source>
        <dbReference type="PROSITE" id="PS50835"/>
    </source>
</evidence>
<dbReference type="InterPro" id="IPR000436">
    <property type="entry name" value="Sushi_SCR_CCP_dom"/>
</dbReference>
<feature type="domain" description="Sushi" evidence="7">
    <location>
        <begin position="551"/>
        <end position="612"/>
    </location>
</feature>
<keyword evidence="3" id="KW-0175">Coiled coil</keyword>
<evidence type="ECO:0000256" key="4">
    <source>
        <dbReference type="SAM" id="MobiDB-lite"/>
    </source>
</evidence>
<dbReference type="Gene3D" id="2.60.40.10">
    <property type="entry name" value="Immunoglobulins"/>
    <property type="match status" value="1"/>
</dbReference>
<evidence type="ECO:0000313" key="10">
    <source>
        <dbReference type="Proteomes" id="UP001497382"/>
    </source>
</evidence>
<evidence type="ECO:0000256" key="5">
    <source>
        <dbReference type="SAM" id="SignalP"/>
    </source>
</evidence>
<protein>
    <submittedName>
        <fullName evidence="9">Uncharacterized protein</fullName>
    </submittedName>
</protein>
<dbReference type="InterPro" id="IPR036508">
    <property type="entry name" value="Chitin-bd_dom_sf"/>
</dbReference>
<dbReference type="Gene3D" id="2.170.140.10">
    <property type="entry name" value="Chitin binding domain"/>
    <property type="match status" value="1"/>
</dbReference>
<dbReference type="AlphaFoldDB" id="A0AAV1YYM1"/>
<name>A0AAV1YYM1_9ARAC</name>
<feature type="signal peptide" evidence="5">
    <location>
        <begin position="1"/>
        <end position="26"/>
    </location>
</feature>
<gene>
    <name evidence="9" type="ORF">LARSCL_LOCUS1761</name>
</gene>
<evidence type="ECO:0000256" key="3">
    <source>
        <dbReference type="SAM" id="Coils"/>
    </source>
</evidence>
<dbReference type="InterPro" id="IPR002557">
    <property type="entry name" value="Chitin-bd_dom"/>
</dbReference>
<feature type="coiled-coil region" evidence="3">
    <location>
        <begin position="246"/>
        <end position="327"/>
    </location>
</feature>
<feature type="domain" description="Ig-like" evidence="6">
    <location>
        <begin position="700"/>
        <end position="798"/>
    </location>
</feature>
<feature type="domain" description="Chitin-binding type-2" evidence="8">
    <location>
        <begin position="630"/>
        <end position="686"/>
    </location>
</feature>
<feature type="compositionally biased region" description="Polar residues" evidence="4">
    <location>
        <begin position="508"/>
        <end position="519"/>
    </location>
</feature>
<organism evidence="9 10">
    <name type="scientific">Larinioides sclopetarius</name>
    <dbReference type="NCBI Taxonomy" id="280406"/>
    <lineage>
        <taxon>Eukaryota</taxon>
        <taxon>Metazoa</taxon>
        <taxon>Ecdysozoa</taxon>
        <taxon>Arthropoda</taxon>
        <taxon>Chelicerata</taxon>
        <taxon>Arachnida</taxon>
        <taxon>Araneae</taxon>
        <taxon>Araneomorphae</taxon>
        <taxon>Entelegynae</taxon>
        <taxon>Araneoidea</taxon>
        <taxon>Araneidae</taxon>
        <taxon>Larinioides</taxon>
    </lineage>
</organism>
<feature type="region of interest" description="Disordered" evidence="4">
    <location>
        <begin position="503"/>
        <end position="545"/>
    </location>
</feature>
<dbReference type="GO" id="GO:0008061">
    <property type="term" value="F:chitin binding"/>
    <property type="evidence" value="ECO:0007669"/>
    <property type="project" value="InterPro"/>
</dbReference>
<evidence type="ECO:0000256" key="1">
    <source>
        <dbReference type="ARBA" id="ARBA00023157"/>
    </source>
</evidence>